<protein>
    <recommendedName>
        <fullName evidence="5">Flavin prenyltransferase UbiX</fullName>
        <ecNumber evidence="5">2.5.1.129</ecNumber>
    </recommendedName>
</protein>
<feature type="binding site" evidence="5">
    <location>
        <begin position="87"/>
        <end position="90"/>
    </location>
    <ligand>
        <name>FMN</name>
        <dbReference type="ChEBI" id="CHEBI:58210"/>
    </ligand>
</feature>
<reference evidence="7" key="1">
    <citation type="submission" date="2016-08" db="EMBL/GenBank/DDBJ databases">
        <authorList>
            <person name="Seilhamer J.J."/>
        </authorList>
    </citation>
    <scope>NUCLEOTIDE SEQUENCE</scope>
    <source>
        <strain evidence="7">86</strain>
    </source>
</reference>
<evidence type="ECO:0000256" key="1">
    <source>
        <dbReference type="ARBA" id="ARBA00022602"/>
    </source>
</evidence>
<feature type="binding site" evidence="5">
    <location>
        <begin position="9"/>
        <end position="11"/>
    </location>
    <ligand>
        <name>FMN</name>
        <dbReference type="ChEBI" id="CHEBI:58210"/>
    </ligand>
</feature>
<dbReference type="GO" id="GO:0016829">
    <property type="term" value="F:lyase activity"/>
    <property type="evidence" value="ECO:0007669"/>
    <property type="project" value="UniProtKB-KW"/>
</dbReference>
<evidence type="ECO:0000256" key="5">
    <source>
        <dbReference type="HAMAP-Rule" id="MF_01984"/>
    </source>
</evidence>
<dbReference type="HAMAP" id="MF_01984">
    <property type="entry name" value="ubiX_pad"/>
    <property type="match status" value="1"/>
</dbReference>
<dbReference type="RefSeq" id="WP_288198069.1">
    <property type="nucleotide sequence ID" value="NZ_LT608334.1"/>
</dbReference>
<keyword evidence="7" id="KW-0456">Lyase</keyword>
<feature type="binding site" evidence="5">
    <location>
        <position position="122"/>
    </location>
    <ligand>
        <name>FMN</name>
        <dbReference type="ChEBI" id="CHEBI:58210"/>
    </ligand>
</feature>
<keyword evidence="4 5" id="KW-0808">Transferase</keyword>
<dbReference type="EMBL" id="FMJD01000011">
    <property type="protein sequence ID" value="SCM78325.1"/>
    <property type="molecule type" value="Genomic_DNA"/>
</dbReference>
<evidence type="ECO:0000313" key="7">
    <source>
        <dbReference type="EMBL" id="SCM78325.1"/>
    </source>
</evidence>
<dbReference type="NCBIfam" id="TIGR00421">
    <property type="entry name" value="ubiX_pad"/>
    <property type="match status" value="1"/>
</dbReference>
<dbReference type="Pfam" id="PF02441">
    <property type="entry name" value="Flavoprotein"/>
    <property type="match status" value="1"/>
</dbReference>
<evidence type="ECO:0000256" key="2">
    <source>
        <dbReference type="ARBA" id="ARBA00022630"/>
    </source>
</evidence>
<feature type="binding site" evidence="5">
    <location>
        <position position="35"/>
    </location>
    <ligand>
        <name>FMN</name>
        <dbReference type="ChEBI" id="CHEBI:58210"/>
    </ligand>
</feature>
<dbReference type="InterPro" id="IPR004507">
    <property type="entry name" value="UbiX-like"/>
</dbReference>
<feature type="binding site" evidence="5">
    <location>
        <position position="152"/>
    </location>
    <ligand>
        <name>dimethylallyl phosphate</name>
        <dbReference type="ChEBI" id="CHEBI:88052"/>
    </ligand>
</feature>
<organism evidence="7">
    <name type="scientific">uncultured Pleomorphomonas sp</name>
    <dbReference type="NCBI Taxonomy" id="442121"/>
    <lineage>
        <taxon>Bacteria</taxon>
        <taxon>Pseudomonadati</taxon>
        <taxon>Pseudomonadota</taxon>
        <taxon>Alphaproteobacteria</taxon>
        <taxon>Hyphomicrobiales</taxon>
        <taxon>Pleomorphomonadaceae</taxon>
        <taxon>Pleomorphomonas</taxon>
        <taxon>environmental samples</taxon>
    </lineage>
</organism>
<keyword evidence="1 5" id="KW-0637">Prenyltransferase</keyword>
<gene>
    <name evidence="5" type="primary">ubiX</name>
    <name evidence="7" type="ORF">KL86PLE_70106</name>
</gene>
<dbReference type="NCBIfam" id="NF004685">
    <property type="entry name" value="PRK06029.1"/>
    <property type="match status" value="1"/>
</dbReference>
<comment type="similarity">
    <text evidence="5">Belongs to the UbiX/PAD1 family.</text>
</comment>
<proteinExistence type="inferred from homology"/>
<keyword evidence="2 5" id="KW-0285">Flavoprotein</keyword>
<dbReference type="EC" id="2.5.1.129" evidence="5"/>
<feature type="domain" description="Flavoprotein" evidence="6">
    <location>
        <begin position="1"/>
        <end position="162"/>
    </location>
</feature>
<feature type="binding site" evidence="5">
    <location>
        <position position="168"/>
    </location>
    <ligand>
        <name>dimethylallyl phosphate</name>
        <dbReference type="ChEBI" id="CHEBI:88052"/>
    </ligand>
</feature>
<evidence type="ECO:0000259" key="6">
    <source>
        <dbReference type="Pfam" id="PF02441"/>
    </source>
</evidence>
<evidence type="ECO:0000256" key="3">
    <source>
        <dbReference type="ARBA" id="ARBA00022643"/>
    </source>
</evidence>
<dbReference type="AlphaFoldDB" id="A0A212LLA9"/>
<dbReference type="GO" id="GO:0106141">
    <property type="term" value="F:flavin prenyltransferase activity"/>
    <property type="evidence" value="ECO:0007669"/>
    <property type="project" value="UniProtKB-EC"/>
</dbReference>
<name>A0A212LLA9_9HYPH</name>
<dbReference type="SUPFAM" id="SSF52507">
    <property type="entry name" value="Homo-oligomeric flavin-containing Cys decarboxylases, HFCD"/>
    <property type="match status" value="1"/>
</dbReference>
<dbReference type="InterPro" id="IPR036551">
    <property type="entry name" value="Flavin_trans-like"/>
</dbReference>
<dbReference type="Gene3D" id="3.40.50.1950">
    <property type="entry name" value="Flavin prenyltransferase-like"/>
    <property type="match status" value="1"/>
</dbReference>
<comment type="caution">
    <text evidence="5">Lacks conserved residue(s) required for the propagation of feature annotation.</text>
</comment>
<sequence length="197" mass="20794">MRIVVGISGASGAALGREVLRQLGAANVETHLVVTAGGERTIAHELGPDGLAEVRRLATFVHDIDDLGASIASGSFGAEAMAVAPCSMRTLSALAHGFGDNLLTRAGDVMLKERRRLVLLPREAPLTEAHLKSMLTLTRMGAMVAPPVPPFYAKPETIDDMICEMAARVVSWLGVDPGPALTRWQGLSSEESGGEDR</sequence>
<comment type="catalytic activity">
    <reaction evidence="5">
        <text>dimethylallyl phosphate + FMNH2 = prenylated FMNH2 + phosphate</text>
        <dbReference type="Rhea" id="RHEA:37743"/>
        <dbReference type="ChEBI" id="CHEBI:43474"/>
        <dbReference type="ChEBI" id="CHEBI:57618"/>
        <dbReference type="ChEBI" id="CHEBI:87467"/>
        <dbReference type="ChEBI" id="CHEBI:88052"/>
        <dbReference type="EC" id="2.5.1.129"/>
    </reaction>
</comment>
<comment type="function">
    <text evidence="5">Flavin prenyltransferase that catalyzes the synthesis of the prenylated FMN cofactor (prenyl-FMN) for 4-hydroxy-3-polyprenylbenzoic acid decarboxylase UbiD. The prenyltransferase is metal-independent and links a dimethylallyl moiety from dimethylallyl monophosphate (DMAP) to the flavin N5 and C6 atoms of FMN.</text>
</comment>
<keyword evidence="3 5" id="KW-0288">FMN</keyword>
<dbReference type="InterPro" id="IPR003382">
    <property type="entry name" value="Flavoprotein"/>
</dbReference>
<evidence type="ECO:0000256" key="4">
    <source>
        <dbReference type="ARBA" id="ARBA00022679"/>
    </source>
</evidence>
<accession>A0A212LLA9</accession>